<evidence type="ECO:0008006" key="3">
    <source>
        <dbReference type="Google" id="ProtNLM"/>
    </source>
</evidence>
<dbReference type="EMBL" id="JBHTIH010000007">
    <property type="protein sequence ID" value="MFD0740097.1"/>
    <property type="molecule type" value="Genomic_DNA"/>
</dbReference>
<dbReference type="RefSeq" id="WP_386813176.1">
    <property type="nucleotide sequence ID" value="NZ_JBHTIH010000007.1"/>
</dbReference>
<organism evidence="1 2">
    <name type="scientific">Lysobacter koreensis</name>
    <dbReference type="NCBI Taxonomy" id="266122"/>
    <lineage>
        <taxon>Bacteria</taxon>
        <taxon>Pseudomonadati</taxon>
        <taxon>Pseudomonadota</taxon>
        <taxon>Gammaproteobacteria</taxon>
        <taxon>Lysobacterales</taxon>
        <taxon>Lysobacteraceae</taxon>
        <taxon>Lysobacter</taxon>
    </lineage>
</organism>
<accession>A0ABW2YNV0</accession>
<proteinExistence type="predicted"/>
<evidence type="ECO:0000313" key="1">
    <source>
        <dbReference type="EMBL" id="MFD0740097.1"/>
    </source>
</evidence>
<gene>
    <name evidence="1" type="ORF">ACFQZQ_12505</name>
</gene>
<comment type="caution">
    <text evidence="1">The sequence shown here is derived from an EMBL/GenBank/DDBJ whole genome shotgun (WGS) entry which is preliminary data.</text>
</comment>
<name>A0ABW2YNV0_9GAMM</name>
<protein>
    <recommendedName>
        <fullName evidence="3">CopG family transcriptional regulator</fullName>
    </recommendedName>
</protein>
<sequence length="62" mass="7274">MKNSKRRIRNFRIGDVLDERLKAVADLVGTEPSTLLRDFVKDGTSLIIESQEVQERLRKRYL</sequence>
<evidence type="ECO:0000313" key="2">
    <source>
        <dbReference type="Proteomes" id="UP001597090"/>
    </source>
</evidence>
<dbReference type="Proteomes" id="UP001597090">
    <property type="component" value="Unassembled WGS sequence"/>
</dbReference>
<keyword evidence="2" id="KW-1185">Reference proteome</keyword>
<reference evidence="2" key="1">
    <citation type="journal article" date="2019" name="Int. J. Syst. Evol. Microbiol.">
        <title>The Global Catalogue of Microorganisms (GCM) 10K type strain sequencing project: providing services to taxonomists for standard genome sequencing and annotation.</title>
        <authorList>
            <consortium name="The Broad Institute Genomics Platform"/>
            <consortium name="The Broad Institute Genome Sequencing Center for Infectious Disease"/>
            <person name="Wu L."/>
            <person name="Ma J."/>
        </authorList>
    </citation>
    <scope>NUCLEOTIDE SEQUENCE [LARGE SCALE GENOMIC DNA]</scope>
    <source>
        <strain evidence="2">CCUG 55491</strain>
    </source>
</reference>